<protein>
    <submittedName>
        <fullName evidence="1">Uncharacterized protein</fullName>
    </submittedName>
</protein>
<evidence type="ECO:0000313" key="1">
    <source>
        <dbReference type="EnsemblFungi" id="FOXG_14062P0"/>
    </source>
</evidence>
<sequence>MEEAFSRRRRLDDERSRKFLGIAALDPRVVVGSFVATNDSLSSTGIKSNHMSAVVDRSRFDASLVSARIDMEALRKNDGNVVELDFEPETHIQCLSTVRSDLASYSPFTPGRQRYPIKLYSSGE</sequence>
<dbReference type="Pfam" id="PF12520">
    <property type="entry name" value="DUF3723"/>
    <property type="match status" value="1"/>
</dbReference>
<reference evidence="2" key="1">
    <citation type="journal article" date="2012" name="Mol. Plant Microbe Interact.">
        <title>A highly conserved effector in Fusarium oxysporum is required for full virulence on Arabidopsis.</title>
        <authorList>
            <person name="Thatcher L.F."/>
            <person name="Gardiner D.M."/>
            <person name="Kazan K."/>
            <person name="Manners J."/>
        </authorList>
    </citation>
    <scope>NUCLEOTIDE SEQUENCE [LARGE SCALE GENOMIC DNA]</scope>
    <source>
        <strain evidence="2">Fo5176</strain>
    </source>
</reference>
<proteinExistence type="predicted"/>
<dbReference type="AlphaFoldDB" id="A0A0D2YCN0"/>
<evidence type="ECO:0000313" key="2">
    <source>
        <dbReference type="Proteomes" id="UP000002489"/>
    </source>
</evidence>
<accession>A0A0D2YCN0</accession>
<dbReference type="InterPro" id="IPR022198">
    <property type="entry name" value="DUF3723"/>
</dbReference>
<organism evidence="1 2">
    <name type="scientific">Fusarium oxysporum (strain Fo5176)</name>
    <name type="common">Fusarium vascular wilt</name>
    <dbReference type="NCBI Taxonomy" id="660025"/>
    <lineage>
        <taxon>Eukaryota</taxon>
        <taxon>Fungi</taxon>
        <taxon>Dikarya</taxon>
        <taxon>Ascomycota</taxon>
        <taxon>Pezizomycotina</taxon>
        <taxon>Sordariomycetes</taxon>
        <taxon>Hypocreomycetidae</taxon>
        <taxon>Hypocreales</taxon>
        <taxon>Nectriaceae</taxon>
        <taxon>Fusarium</taxon>
        <taxon>Fusarium oxysporum species complex</taxon>
    </lineage>
</organism>
<dbReference type="EnsemblFungi" id="FOXG_12476T0">
    <property type="protein sequence ID" value="FOXG_12476P0"/>
    <property type="gene ID" value="FOXG_12476"/>
</dbReference>
<name>A0A0D2YCN0_FUSOF</name>
<dbReference type="EnsemblFungi" id="FOXG_14062T0">
    <property type="protein sequence ID" value="FOXG_14062P0"/>
    <property type="gene ID" value="FOXG_14062"/>
</dbReference>
<reference evidence="1" key="2">
    <citation type="submission" date="2025-05" db="UniProtKB">
        <authorList>
            <consortium name="EnsemblFungi"/>
        </authorList>
    </citation>
    <scope>IDENTIFICATION</scope>
    <source>
        <strain evidence="1">4287 / CBS 123668 / FGSC 9935 / NRRL 34936</strain>
    </source>
</reference>
<dbReference type="Proteomes" id="UP000002489">
    <property type="component" value="Unassembled WGS sequence"/>
</dbReference>